<organism evidence="1 2">
    <name type="scientific">Bacillus thuringiensis serovar toumanoffi</name>
    <dbReference type="NCBI Taxonomy" id="180862"/>
    <lineage>
        <taxon>Bacteria</taxon>
        <taxon>Bacillati</taxon>
        <taxon>Bacillota</taxon>
        <taxon>Bacilli</taxon>
        <taxon>Bacillales</taxon>
        <taxon>Bacillaceae</taxon>
        <taxon>Bacillus</taxon>
        <taxon>Bacillus cereus group</taxon>
    </lineage>
</organism>
<evidence type="ECO:0008006" key="3">
    <source>
        <dbReference type="Google" id="ProtNLM"/>
    </source>
</evidence>
<proteinExistence type="predicted"/>
<protein>
    <recommendedName>
        <fullName evidence="3">Transposase</fullName>
    </recommendedName>
</protein>
<accession>A0ABD5HYX8</accession>
<evidence type="ECO:0000313" key="1">
    <source>
        <dbReference type="EMBL" id="MDW9210176.1"/>
    </source>
</evidence>
<name>A0ABD5HYX8_BACTU</name>
<comment type="caution">
    <text evidence="1">The sequence shown here is derived from an EMBL/GenBank/DDBJ whole genome shotgun (WGS) entry which is preliminary data.</text>
</comment>
<dbReference type="EMBL" id="JAWQCK010000007">
    <property type="protein sequence ID" value="MDW9210176.1"/>
    <property type="molecule type" value="Genomic_DNA"/>
</dbReference>
<gene>
    <name evidence="1" type="ORF">BTTOUR_15665</name>
</gene>
<dbReference type="AlphaFoldDB" id="A0ABD5HYX8"/>
<reference evidence="1 2" key="1">
    <citation type="submission" date="2023-10" db="EMBL/GenBank/DDBJ databases">
        <title>Draft Genome Sequence of Bacillus thuringiensis serovar. toumanoffi 4059: Identification of a Novel Cry Protein Candidate.</title>
        <authorList>
            <person name="Murdoch R.W."/>
            <person name="Gemler B."/>
            <person name="Heater B.S."/>
        </authorList>
    </citation>
    <scope>NUCLEOTIDE SEQUENCE [LARGE SCALE GENOMIC DNA]</scope>
    <source>
        <strain evidence="1 2">4059</strain>
    </source>
</reference>
<sequence>MGTYWKKAVKEHFKKQELERNKKQLAKANCSNHGMWLRNGLSTVLTESGDLFGQIKKVLYISALRTKFFMVTVIGIM</sequence>
<evidence type="ECO:0000313" key="2">
    <source>
        <dbReference type="Proteomes" id="UP001272716"/>
    </source>
</evidence>
<dbReference type="RefSeq" id="WP_000537671.1">
    <property type="nucleotide sequence ID" value="NZ_JAWQCK010000007.1"/>
</dbReference>
<dbReference type="Proteomes" id="UP001272716">
    <property type="component" value="Unassembled WGS sequence"/>
</dbReference>